<sequence>MPDLRKVGAEIQTAAVGESTRLIISPWTFFSRIKYFILAFFWKALLKSELYHSELKKIFNPPGEKEPDKVKTYPVRKSLKIRIFFPPSYDPAACSNGETAQTKLPTLLTCHGGGFMVGQAHDNDAWNRAFAKRHGFLVVALDYTKTPHGPFPTAIHDIEALVSCVLSDPSLPIDTARVAVAGWSAGANLVLAASQLPSLRGRIRAAIPFYPLVDFVPGYEAKAKGRRYKPALSGFRANEDDFLLRMIGLFDWGYLRPGQRCDDPLLSPYYASPGDLPPNIFLIGCELDMLAHEAWRMACKLAGKRVPALDEAVGREEVAGKGELITEGDERFTWEDATENGSRYRWLLVPDMVHGFDHGTIEGIAKDPVMMEDARIKTAKVIGLIGEWLLSGPLKAES</sequence>
<feature type="domain" description="Alpha/beta hydrolase fold-3" evidence="2">
    <location>
        <begin position="108"/>
        <end position="307"/>
    </location>
</feature>
<organism evidence="3 4">
    <name type="scientific">Corynascus novoguineensis</name>
    <dbReference type="NCBI Taxonomy" id="1126955"/>
    <lineage>
        <taxon>Eukaryota</taxon>
        <taxon>Fungi</taxon>
        <taxon>Dikarya</taxon>
        <taxon>Ascomycota</taxon>
        <taxon>Pezizomycotina</taxon>
        <taxon>Sordariomycetes</taxon>
        <taxon>Sordariomycetidae</taxon>
        <taxon>Sordariales</taxon>
        <taxon>Chaetomiaceae</taxon>
        <taxon>Corynascus</taxon>
    </lineage>
</organism>
<accession>A0AAN7CPX7</accession>
<dbReference type="Pfam" id="PF07859">
    <property type="entry name" value="Abhydrolase_3"/>
    <property type="match status" value="1"/>
</dbReference>
<evidence type="ECO:0000256" key="1">
    <source>
        <dbReference type="ARBA" id="ARBA00022801"/>
    </source>
</evidence>
<name>A0AAN7CPX7_9PEZI</name>
<evidence type="ECO:0000313" key="4">
    <source>
        <dbReference type="Proteomes" id="UP001303647"/>
    </source>
</evidence>
<evidence type="ECO:0000313" key="3">
    <source>
        <dbReference type="EMBL" id="KAK4245871.1"/>
    </source>
</evidence>
<proteinExistence type="predicted"/>
<dbReference type="EMBL" id="MU857688">
    <property type="protein sequence ID" value="KAK4245871.1"/>
    <property type="molecule type" value="Genomic_DNA"/>
</dbReference>
<reference evidence="3" key="2">
    <citation type="submission" date="2023-05" db="EMBL/GenBank/DDBJ databases">
        <authorList>
            <consortium name="Lawrence Berkeley National Laboratory"/>
            <person name="Steindorff A."/>
            <person name="Hensen N."/>
            <person name="Bonometti L."/>
            <person name="Westerberg I."/>
            <person name="Brannstrom I.O."/>
            <person name="Guillou S."/>
            <person name="Cros-Aarteil S."/>
            <person name="Calhoun S."/>
            <person name="Haridas S."/>
            <person name="Kuo A."/>
            <person name="Mondo S."/>
            <person name="Pangilinan J."/>
            <person name="Riley R."/>
            <person name="Labutti K."/>
            <person name="Andreopoulos B."/>
            <person name="Lipzen A."/>
            <person name="Chen C."/>
            <person name="Yanf M."/>
            <person name="Daum C."/>
            <person name="Ng V."/>
            <person name="Clum A."/>
            <person name="Ohm R."/>
            <person name="Martin F."/>
            <person name="Silar P."/>
            <person name="Natvig D."/>
            <person name="Lalanne C."/>
            <person name="Gautier V."/>
            <person name="Ament-Velasquez S.L."/>
            <person name="Kruys A."/>
            <person name="Hutchinson M.I."/>
            <person name="Powell A.J."/>
            <person name="Barry K."/>
            <person name="Miller A.N."/>
            <person name="Grigoriev I.V."/>
            <person name="Debuchy R."/>
            <person name="Gladieux P."/>
            <person name="Thoren M.H."/>
            <person name="Johannesson H."/>
        </authorList>
    </citation>
    <scope>NUCLEOTIDE SEQUENCE</scope>
    <source>
        <strain evidence="3">CBS 359.72</strain>
    </source>
</reference>
<dbReference type="InterPro" id="IPR029058">
    <property type="entry name" value="AB_hydrolase_fold"/>
</dbReference>
<dbReference type="Proteomes" id="UP001303647">
    <property type="component" value="Unassembled WGS sequence"/>
</dbReference>
<dbReference type="Gene3D" id="3.40.50.1820">
    <property type="entry name" value="alpha/beta hydrolase"/>
    <property type="match status" value="1"/>
</dbReference>
<dbReference type="GO" id="GO:0016787">
    <property type="term" value="F:hydrolase activity"/>
    <property type="evidence" value="ECO:0007669"/>
    <property type="project" value="UniProtKB-KW"/>
</dbReference>
<comment type="caution">
    <text evidence="3">The sequence shown here is derived from an EMBL/GenBank/DDBJ whole genome shotgun (WGS) entry which is preliminary data.</text>
</comment>
<evidence type="ECO:0000259" key="2">
    <source>
        <dbReference type="Pfam" id="PF07859"/>
    </source>
</evidence>
<dbReference type="InterPro" id="IPR050300">
    <property type="entry name" value="GDXG_lipolytic_enzyme"/>
</dbReference>
<protein>
    <submittedName>
        <fullName evidence="3">Alpha/Beta hydrolase protein</fullName>
    </submittedName>
</protein>
<dbReference type="PANTHER" id="PTHR48081:SF8">
    <property type="entry name" value="ALPHA_BETA HYDROLASE FOLD-3 DOMAIN-CONTAINING PROTEIN-RELATED"/>
    <property type="match status" value="1"/>
</dbReference>
<dbReference type="PANTHER" id="PTHR48081">
    <property type="entry name" value="AB HYDROLASE SUPERFAMILY PROTEIN C4A8.06C"/>
    <property type="match status" value="1"/>
</dbReference>
<dbReference type="InterPro" id="IPR013094">
    <property type="entry name" value="AB_hydrolase_3"/>
</dbReference>
<gene>
    <name evidence="3" type="ORF">C7999DRAFT_15939</name>
</gene>
<dbReference type="SUPFAM" id="SSF53474">
    <property type="entry name" value="alpha/beta-Hydrolases"/>
    <property type="match status" value="1"/>
</dbReference>
<dbReference type="AlphaFoldDB" id="A0AAN7CPX7"/>
<keyword evidence="4" id="KW-1185">Reference proteome</keyword>
<reference evidence="3" key="1">
    <citation type="journal article" date="2023" name="Mol. Phylogenet. Evol.">
        <title>Genome-scale phylogeny and comparative genomics of the fungal order Sordariales.</title>
        <authorList>
            <person name="Hensen N."/>
            <person name="Bonometti L."/>
            <person name="Westerberg I."/>
            <person name="Brannstrom I.O."/>
            <person name="Guillou S."/>
            <person name="Cros-Aarteil S."/>
            <person name="Calhoun S."/>
            <person name="Haridas S."/>
            <person name="Kuo A."/>
            <person name="Mondo S."/>
            <person name="Pangilinan J."/>
            <person name="Riley R."/>
            <person name="LaButti K."/>
            <person name="Andreopoulos B."/>
            <person name="Lipzen A."/>
            <person name="Chen C."/>
            <person name="Yan M."/>
            <person name="Daum C."/>
            <person name="Ng V."/>
            <person name="Clum A."/>
            <person name="Steindorff A."/>
            <person name="Ohm R.A."/>
            <person name="Martin F."/>
            <person name="Silar P."/>
            <person name="Natvig D.O."/>
            <person name="Lalanne C."/>
            <person name="Gautier V."/>
            <person name="Ament-Velasquez S.L."/>
            <person name="Kruys A."/>
            <person name="Hutchinson M.I."/>
            <person name="Powell A.J."/>
            <person name="Barry K."/>
            <person name="Miller A.N."/>
            <person name="Grigoriev I.V."/>
            <person name="Debuchy R."/>
            <person name="Gladieux P."/>
            <person name="Hiltunen Thoren M."/>
            <person name="Johannesson H."/>
        </authorList>
    </citation>
    <scope>NUCLEOTIDE SEQUENCE</scope>
    <source>
        <strain evidence="3">CBS 359.72</strain>
    </source>
</reference>
<keyword evidence="1 3" id="KW-0378">Hydrolase</keyword>